<protein>
    <submittedName>
        <fullName evidence="1">Uncharacterized protein</fullName>
    </submittedName>
</protein>
<organism evidence="1">
    <name type="scientific">marine metagenome</name>
    <dbReference type="NCBI Taxonomy" id="408172"/>
    <lineage>
        <taxon>unclassified sequences</taxon>
        <taxon>metagenomes</taxon>
        <taxon>ecological metagenomes</taxon>
    </lineage>
</organism>
<accession>A0A382JDH5</accession>
<dbReference type="AlphaFoldDB" id="A0A382JDH5"/>
<proteinExistence type="predicted"/>
<reference evidence="1" key="1">
    <citation type="submission" date="2018-05" db="EMBL/GenBank/DDBJ databases">
        <authorList>
            <person name="Lanie J.A."/>
            <person name="Ng W.-L."/>
            <person name="Kazmierczak K.M."/>
            <person name="Andrzejewski T.M."/>
            <person name="Davidsen T.M."/>
            <person name="Wayne K.J."/>
            <person name="Tettelin H."/>
            <person name="Glass J.I."/>
            <person name="Rusch D."/>
            <person name="Podicherti R."/>
            <person name="Tsui H.-C.T."/>
            <person name="Winkler M.E."/>
        </authorList>
    </citation>
    <scope>NUCLEOTIDE SEQUENCE</scope>
</reference>
<dbReference type="EMBL" id="UINC01073421">
    <property type="protein sequence ID" value="SVC09788.1"/>
    <property type="molecule type" value="Genomic_DNA"/>
</dbReference>
<evidence type="ECO:0000313" key="1">
    <source>
        <dbReference type="EMBL" id="SVC09788.1"/>
    </source>
</evidence>
<sequence length="59" mass="6133">AEYRGAGSSIKKTSTNAQASGTAYKVYGCGYLMPSGASSTEFDDPDILVPLETVIVLSN</sequence>
<gene>
    <name evidence="1" type="ORF">METZ01_LOCUS262642</name>
</gene>
<name>A0A382JDH5_9ZZZZ</name>
<feature type="non-terminal residue" evidence="1">
    <location>
        <position position="1"/>
    </location>
</feature>